<proteinExistence type="predicted"/>
<dbReference type="RefSeq" id="WP_245965902.1">
    <property type="nucleotide sequence ID" value="NZ_QPJK01000009.1"/>
</dbReference>
<sequence>MSQPNPSREMRQPALSRRTVFAGVGVAGAAAAAATVLPGAVRSAAPADAAAPQPAGSGYQLTEHVKRYYQTARV</sequence>
<evidence type="ECO:0000313" key="2">
    <source>
        <dbReference type="Proteomes" id="UP000252884"/>
    </source>
</evidence>
<gene>
    <name evidence="1" type="ORF">DES41_109178</name>
</gene>
<comment type="caution">
    <text evidence="1">The sequence shown here is derived from an EMBL/GenBank/DDBJ whole genome shotgun (WGS) entry which is preliminary data.</text>
</comment>
<keyword evidence="2" id="KW-1185">Reference proteome</keyword>
<dbReference type="PROSITE" id="PS51318">
    <property type="entry name" value="TAT"/>
    <property type="match status" value="1"/>
</dbReference>
<accession>A0A368XHZ4</accession>
<dbReference type="PIRSF" id="PIRSF036704">
    <property type="entry name" value="UCP036704"/>
    <property type="match status" value="1"/>
</dbReference>
<dbReference type="EMBL" id="QPJK01000009">
    <property type="protein sequence ID" value="RCW67455.1"/>
    <property type="molecule type" value="Genomic_DNA"/>
</dbReference>
<evidence type="ECO:0000313" key="1">
    <source>
        <dbReference type="EMBL" id="RCW67455.1"/>
    </source>
</evidence>
<organism evidence="1 2">
    <name type="scientific">Pseudorhodoferax soli</name>
    <dbReference type="NCBI Taxonomy" id="545864"/>
    <lineage>
        <taxon>Bacteria</taxon>
        <taxon>Pseudomonadati</taxon>
        <taxon>Pseudomonadota</taxon>
        <taxon>Betaproteobacteria</taxon>
        <taxon>Burkholderiales</taxon>
        <taxon>Comamonadaceae</taxon>
    </lineage>
</organism>
<dbReference type="Proteomes" id="UP000252884">
    <property type="component" value="Unassembled WGS sequence"/>
</dbReference>
<protein>
    <submittedName>
        <fullName evidence="1">Secreted protein</fullName>
    </submittedName>
</protein>
<dbReference type="InterPro" id="IPR006311">
    <property type="entry name" value="TAT_signal"/>
</dbReference>
<dbReference type="InterPro" id="IPR014177">
    <property type="entry name" value="Formate_DH_TAT-contain"/>
</dbReference>
<reference evidence="1 2" key="1">
    <citation type="submission" date="2018-07" db="EMBL/GenBank/DDBJ databases">
        <title>Genomic Encyclopedia of Type Strains, Phase IV (KMG-IV): sequencing the most valuable type-strain genomes for metagenomic binning, comparative biology and taxonomic classification.</title>
        <authorList>
            <person name="Goeker M."/>
        </authorList>
    </citation>
    <scope>NUCLEOTIDE SEQUENCE [LARGE SCALE GENOMIC DNA]</scope>
    <source>
        <strain evidence="1 2">DSM 21634</strain>
    </source>
</reference>
<dbReference type="AlphaFoldDB" id="A0A368XHZ4"/>
<name>A0A368XHZ4_9BURK</name>